<proteinExistence type="predicted"/>
<name>A0A5N5TF52_9CRUS</name>
<gene>
    <name evidence="2" type="ORF">Anas_12545</name>
</gene>
<evidence type="ECO:0000313" key="3">
    <source>
        <dbReference type="Proteomes" id="UP000326759"/>
    </source>
</evidence>
<sequence>MEGSALLSMIREREAVVPTDEKQTAEETSPQPTESQLCADAVDALLSAFAESFETESPITAFEVGKTYSLYAYGLGTLERDGEISSNIRIGPVSITNQADVEKRTILEFTYNGRIELLLDESTTPPSLSVLSFDLGTLEDGGVTLINQANPEDKELLLESVLSAMSRRLKLRSLYQNLFTSLAVREDISSKFSFPTEEDSSKKLEYVIS</sequence>
<evidence type="ECO:0000256" key="1">
    <source>
        <dbReference type="SAM" id="MobiDB-lite"/>
    </source>
</evidence>
<protein>
    <submittedName>
        <fullName evidence="2">Uncharacterized protein</fullName>
    </submittedName>
</protein>
<feature type="compositionally biased region" description="Polar residues" evidence="1">
    <location>
        <begin position="26"/>
        <end position="35"/>
    </location>
</feature>
<comment type="caution">
    <text evidence="2">The sequence shown here is derived from an EMBL/GenBank/DDBJ whole genome shotgun (WGS) entry which is preliminary data.</text>
</comment>
<accession>A0A5N5TF52</accession>
<organism evidence="2 3">
    <name type="scientific">Armadillidium nasatum</name>
    <dbReference type="NCBI Taxonomy" id="96803"/>
    <lineage>
        <taxon>Eukaryota</taxon>
        <taxon>Metazoa</taxon>
        <taxon>Ecdysozoa</taxon>
        <taxon>Arthropoda</taxon>
        <taxon>Crustacea</taxon>
        <taxon>Multicrustacea</taxon>
        <taxon>Malacostraca</taxon>
        <taxon>Eumalacostraca</taxon>
        <taxon>Peracarida</taxon>
        <taxon>Isopoda</taxon>
        <taxon>Oniscidea</taxon>
        <taxon>Crinocheta</taxon>
        <taxon>Armadillidiidae</taxon>
        <taxon>Armadillidium</taxon>
    </lineage>
</organism>
<dbReference type="Proteomes" id="UP000326759">
    <property type="component" value="Unassembled WGS sequence"/>
</dbReference>
<reference evidence="2 3" key="1">
    <citation type="journal article" date="2019" name="PLoS Biol.">
        <title>Sex chromosomes control vertical transmission of feminizing Wolbachia symbionts in an isopod.</title>
        <authorList>
            <person name="Becking T."/>
            <person name="Chebbi M.A."/>
            <person name="Giraud I."/>
            <person name="Moumen B."/>
            <person name="Laverre T."/>
            <person name="Caubet Y."/>
            <person name="Peccoud J."/>
            <person name="Gilbert C."/>
            <person name="Cordaux R."/>
        </authorList>
    </citation>
    <scope>NUCLEOTIDE SEQUENCE [LARGE SCALE GENOMIC DNA]</scope>
    <source>
        <strain evidence="2">ANa2</strain>
        <tissue evidence="2">Whole body excluding digestive tract and cuticle</tissue>
    </source>
</reference>
<keyword evidence="3" id="KW-1185">Reference proteome</keyword>
<evidence type="ECO:0000313" key="2">
    <source>
        <dbReference type="EMBL" id="KAB7503560.1"/>
    </source>
</evidence>
<dbReference type="AlphaFoldDB" id="A0A5N5TF52"/>
<feature type="region of interest" description="Disordered" evidence="1">
    <location>
        <begin position="1"/>
        <end position="35"/>
    </location>
</feature>
<dbReference type="EMBL" id="SEYY01004913">
    <property type="protein sequence ID" value="KAB7503560.1"/>
    <property type="molecule type" value="Genomic_DNA"/>
</dbReference>
<feature type="compositionally biased region" description="Basic and acidic residues" evidence="1">
    <location>
        <begin position="10"/>
        <end position="25"/>
    </location>
</feature>
<dbReference type="OrthoDB" id="10551838at2759"/>